<reference evidence="2 3" key="1">
    <citation type="submission" date="2024-05" db="EMBL/GenBank/DDBJ databases">
        <authorList>
            <person name="Jiang F."/>
        </authorList>
    </citation>
    <scope>NUCLEOTIDE SEQUENCE [LARGE SCALE GENOMIC DNA]</scope>
    <source>
        <strain evidence="2 3">LZ166</strain>
    </source>
</reference>
<gene>
    <name evidence="2" type="ORF">ABGN05_14135</name>
</gene>
<dbReference type="PANTHER" id="PTHR43539">
    <property type="entry name" value="FLAVIN-BINDING MONOOXYGENASE-LIKE PROTEIN (AFU_ORTHOLOGUE AFUA_4G09220)"/>
    <property type="match status" value="1"/>
</dbReference>
<dbReference type="GO" id="GO:0016491">
    <property type="term" value="F:oxidoreductase activity"/>
    <property type="evidence" value="ECO:0007669"/>
    <property type="project" value="UniProtKB-KW"/>
</dbReference>
<dbReference type="InterPro" id="IPR050982">
    <property type="entry name" value="Auxin_biosynth/cation_transpt"/>
</dbReference>
<dbReference type="EC" id="1.14.13.-" evidence="2"/>
<keyword evidence="1 2" id="KW-0560">Oxidoreductase</keyword>
<dbReference type="InterPro" id="IPR036188">
    <property type="entry name" value="FAD/NAD-bd_sf"/>
</dbReference>
<evidence type="ECO:0000313" key="2">
    <source>
        <dbReference type="EMBL" id="MEX0406803.1"/>
    </source>
</evidence>
<protein>
    <submittedName>
        <fullName evidence="2">NAD(P)/FAD-dependent oxidoreductase</fullName>
        <ecNumber evidence="2">1.14.13.-</ecNumber>
    </submittedName>
</protein>
<dbReference type="Proteomes" id="UP001556692">
    <property type="component" value="Unassembled WGS sequence"/>
</dbReference>
<proteinExistence type="predicted"/>
<accession>A0ABV3SJ64</accession>
<sequence length="412" mass="43898">MLSTDVAIIGAGQAGLAMSRCLSDRAIDHLVFERDEIGSRWKTHAWDSLRLLTPNWMNALPGSPYRGAEPDGFMPCSDFAASLPAYAASFAAPVLTRTMVESVAAHCGGFRIATNRGTWRARCVVVATGQCDQPLVPAIARATERVATNIHSSEYRCPAALPDGAVLVVGASASGVQIANELRAAGREVVVSVGRHTRLPRTWRGCDIFWWLDRMGVLAERTRDIADPAAAMRQPSLQLAGRPDRASVDLAALQSRGVRLAGRLVAAEGGSVAFAPDLPVNVIAAEAKMHRLLERIDTFAGVGEGGCGSARMPVSLPQSTPRRLSLAAENIRSVVWATGYRRSFPWLMAPVLGSDGELVHREGVTPVPGLFALGYRLLRKRDSNFIGGVGTDAAVLAGQISSFLGQRGEEAA</sequence>
<keyword evidence="3" id="KW-1185">Reference proteome</keyword>
<dbReference type="PANTHER" id="PTHR43539:SF78">
    <property type="entry name" value="FLAVIN-CONTAINING MONOOXYGENASE"/>
    <property type="match status" value="1"/>
</dbReference>
<dbReference type="SUPFAM" id="SSF51905">
    <property type="entry name" value="FAD/NAD(P)-binding domain"/>
    <property type="match status" value="2"/>
</dbReference>
<dbReference type="PRINTS" id="PR00411">
    <property type="entry name" value="PNDRDTASEI"/>
</dbReference>
<name>A0ABV3SJ64_9HYPH</name>
<dbReference type="Gene3D" id="3.50.50.60">
    <property type="entry name" value="FAD/NAD(P)-binding domain"/>
    <property type="match status" value="2"/>
</dbReference>
<organism evidence="2 3">
    <name type="scientific">Aquibium pacificus</name>
    <dbReference type="NCBI Taxonomy" id="3153579"/>
    <lineage>
        <taxon>Bacteria</taxon>
        <taxon>Pseudomonadati</taxon>
        <taxon>Pseudomonadota</taxon>
        <taxon>Alphaproteobacteria</taxon>
        <taxon>Hyphomicrobiales</taxon>
        <taxon>Phyllobacteriaceae</taxon>
        <taxon>Aquibium</taxon>
    </lineage>
</organism>
<dbReference type="RefSeq" id="WP_367954685.1">
    <property type="nucleotide sequence ID" value="NZ_JBDPGJ010000003.1"/>
</dbReference>
<dbReference type="Pfam" id="PF13738">
    <property type="entry name" value="Pyr_redox_3"/>
    <property type="match status" value="1"/>
</dbReference>
<comment type="caution">
    <text evidence="2">The sequence shown here is derived from an EMBL/GenBank/DDBJ whole genome shotgun (WGS) entry which is preliminary data.</text>
</comment>
<dbReference type="EMBL" id="JBDPGJ010000003">
    <property type="protein sequence ID" value="MEX0406803.1"/>
    <property type="molecule type" value="Genomic_DNA"/>
</dbReference>
<evidence type="ECO:0000256" key="1">
    <source>
        <dbReference type="ARBA" id="ARBA00023002"/>
    </source>
</evidence>
<evidence type="ECO:0000313" key="3">
    <source>
        <dbReference type="Proteomes" id="UP001556692"/>
    </source>
</evidence>